<feature type="transmembrane region" description="Helical" evidence="1">
    <location>
        <begin position="20"/>
        <end position="43"/>
    </location>
</feature>
<sequence length="155" mass="16712">MSKRNFTDRRRGVSSVEFALVMPLLFVLTMGLIEFGSLFYSWLTIQKAAQSGARFASTGQGEEEGTRVSQIISVTENGLAVLSGEKEVTVTSWPSTNANGSGSEGSAGGPCQLVEVAVVYAYHPFTPFLSGVFPEVIELTGQDRKLNEPWKPCGD</sequence>
<dbReference type="Pfam" id="PF07811">
    <property type="entry name" value="TadE"/>
    <property type="match status" value="1"/>
</dbReference>
<evidence type="ECO:0000256" key="1">
    <source>
        <dbReference type="SAM" id="Phobius"/>
    </source>
</evidence>
<dbReference type="EMBL" id="CP046400">
    <property type="protein sequence ID" value="QGY38840.1"/>
    <property type="molecule type" value="Genomic_DNA"/>
</dbReference>
<organism evidence="3 4">
    <name type="scientific">Pseudodesulfovibrio cashew</name>
    <dbReference type="NCBI Taxonomy" id="2678688"/>
    <lineage>
        <taxon>Bacteria</taxon>
        <taxon>Pseudomonadati</taxon>
        <taxon>Thermodesulfobacteriota</taxon>
        <taxon>Desulfovibrionia</taxon>
        <taxon>Desulfovibrionales</taxon>
        <taxon>Desulfovibrionaceae</taxon>
    </lineage>
</organism>
<feature type="domain" description="TadE-like" evidence="2">
    <location>
        <begin position="12"/>
        <end position="54"/>
    </location>
</feature>
<keyword evidence="1" id="KW-0472">Membrane</keyword>
<dbReference type="InterPro" id="IPR012495">
    <property type="entry name" value="TadE-like_dom"/>
</dbReference>
<evidence type="ECO:0000313" key="3">
    <source>
        <dbReference type="EMBL" id="QGY38840.1"/>
    </source>
</evidence>
<protein>
    <submittedName>
        <fullName evidence="3">Pilus assembly protein</fullName>
    </submittedName>
</protein>
<dbReference type="RefSeq" id="WP_158946031.1">
    <property type="nucleotide sequence ID" value="NZ_CP046400.1"/>
</dbReference>
<proteinExistence type="predicted"/>
<dbReference type="KEGG" id="psel:GM415_01360"/>
<accession>A0A6I6JCR2</accession>
<gene>
    <name evidence="3" type="ORF">GM415_01360</name>
</gene>
<evidence type="ECO:0000259" key="2">
    <source>
        <dbReference type="Pfam" id="PF07811"/>
    </source>
</evidence>
<dbReference type="Proteomes" id="UP000428328">
    <property type="component" value="Chromosome"/>
</dbReference>
<evidence type="ECO:0000313" key="4">
    <source>
        <dbReference type="Proteomes" id="UP000428328"/>
    </source>
</evidence>
<name>A0A6I6JCR2_9BACT</name>
<keyword evidence="1" id="KW-0812">Transmembrane</keyword>
<keyword evidence="1" id="KW-1133">Transmembrane helix</keyword>
<dbReference type="AlphaFoldDB" id="A0A6I6JCR2"/>
<keyword evidence="4" id="KW-1185">Reference proteome</keyword>
<reference evidence="3 4" key="1">
    <citation type="submission" date="2019-11" db="EMBL/GenBank/DDBJ databases">
        <authorList>
            <person name="Zheng R.K."/>
            <person name="Sun C.M."/>
        </authorList>
    </citation>
    <scope>NUCLEOTIDE SEQUENCE [LARGE SCALE GENOMIC DNA]</scope>
    <source>
        <strain evidence="3 4">SRB007</strain>
    </source>
</reference>